<dbReference type="Pfam" id="PF04989">
    <property type="entry name" value="RMNT_CmcI"/>
    <property type="match status" value="1"/>
</dbReference>
<dbReference type="Proteomes" id="UP000003226">
    <property type="component" value="Unassembled WGS sequence"/>
</dbReference>
<dbReference type="eggNOG" id="COG1216">
    <property type="taxonomic scope" value="Bacteria"/>
</dbReference>
<dbReference type="RefSeq" id="WP_007807582.1">
    <property type="nucleotide sequence ID" value="NZ_AJXT01000021.1"/>
</dbReference>
<evidence type="ECO:0000259" key="1">
    <source>
        <dbReference type="Pfam" id="PF00535"/>
    </source>
</evidence>
<name>I4W1G8_9GAMM</name>
<evidence type="ECO:0000313" key="2">
    <source>
        <dbReference type="EMBL" id="EIL93309.1"/>
    </source>
</evidence>
<dbReference type="Gene3D" id="3.90.550.10">
    <property type="entry name" value="Spore Coat Polysaccharide Biosynthesis Protein SpsA, Chain A"/>
    <property type="match status" value="1"/>
</dbReference>
<comment type="caution">
    <text evidence="2">The sequence shown here is derived from an EMBL/GenBank/DDBJ whole genome shotgun (WGS) entry which is preliminary data.</text>
</comment>
<dbReference type="EMBL" id="AJXT01000021">
    <property type="protein sequence ID" value="EIL93309.1"/>
    <property type="molecule type" value="Genomic_DNA"/>
</dbReference>
<gene>
    <name evidence="2" type="ORF">UU7_09130</name>
</gene>
<dbReference type="InterPro" id="IPR007072">
    <property type="entry name" value="RNMT_CmcI"/>
</dbReference>
<organism evidence="2 3">
    <name type="scientific">Rhodanobacter spathiphylli B39</name>
    <dbReference type="NCBI Taxonomy" id="1163407"/>
    <lineage>
        <taxon>Bacteria</taxon>
        <taxon>Pseudomonadati</taxon>
        <taxon>Pseudomonadota</taxon>
        <taxon>Gammaproteobacteria</taxon>
        <taxon>Lysobacterales</taxon>
        <taxon>Rhodanobacteraceae</taxon>
        <taxon>Rhodanobacter</taxon>
    </lineage>
</organism>
<proteinExistence type="predicted"/>
<dbReference type="SUPFAM" id="SSF53448">
    <property type="entry name" value="Nucleotide-diphospho-sugar transferases"/>
    <property type="match status" value="1"/>
</dbReference>
<feature type="domain" description="Glycosyltransferase 2-like" evidence="1">
    <location>
        <begin position="258"/>
        <end position="388"/>
    </location>
</feature>
<dbReference type="Pfam" id="PF00535">
    <property type="entry name" value="Glycos_transf_2"/>
    <property type="match status" value="1"/>
</dbReference>
<evidence type="ECO:0000313" key="3">
    <source>
        <dbReference type="Proteomes" id="UP000003226"/>
    </source>
</evidence>
<dbReference type="InterPro" id="IPR029044">
    <property type="entry name" value="Nucleotide-diphossugar_trans"/>
</dbReference>
<dbReference type="AlphaFoldDB" id="I4W1G8"/>
<dbReference type="GO" id="GO:0008610">
    <property type="term" value="P:lipid biosynthetic process"/>
    <property type="evidence" value="ECO:0007669"/>
    <property type="project" value="InterPro"/>
</dbReference>
<reference evidence="2 3" key="1">
    <citation type="journal article" date="2012" name="J. Bacteriol.">
        <title>Genome sequences for six rhodanobacter strains, isolated from soils and the terrestrial subsurface, with variable denitrification capabilities.</title>
        <authorList>
            <person name="Kostka J.E."/>
            <person name="Green S.J."/>
            <person name="Rishishwar L."/>
            <person name="Prakash O."/>
            <person name="Katz L.S."/>
            <person name="Marino-Ramirez L."/>
            <person name="Jordan I.K."/>
            <person name="Munk C."/>
            <person name="Ivanova N."/>
            <person name="Mikhailova N."/>
            <person name="Watson D.B."/>
            <person name="Brown S.D."/>
            <person name="Palumbo A.V."/>
            <person name="Brooks S.C."/>
        </authorList>
    </citation>
    <scope>NUCLEOTIDE SEQUENCE [LARGE SCALE GENOMIC DNA]</scope>
    <source>
        <strain evidence="2 3">B39</strain>
    </source>
</reference>
<dbReference type="GO" id="GO:0008168">
    <property type="term" value="F:methyltransferase activity"/>
    <property type="evidence" value="ECO:0007669"/>
    <property type="project" value="InterPro"/>
</dbReference>
<dbReference type="PATRIC" id="fig|1163407.3.peg.1835"/>
<dbReference type="STRING" id="1163407.UU7_09130"/>
<dbReference type="CDD" id="cd00761">
    <property type="entry name" value="Glyco_tranf_GTA_type"/>
    <property type="match status" value="1"/>
</dbReference>
<sequence length="799" mass="87319">MMNSPITFPSALLLEGVVDGVTNHTVHGWAWFPDDPVRAASIEVRAHGAVLCRGEADTMRADLVAAGKRNGYCAFALRLEATLPEPGTALEVVAVEASGAQPLVGSPVVVPAAAPAENSDILPIPLHRPGLHGSLDQCGPARIRGWLRWTDGTQASPNLVLREGSREWMRFAANQWRPDIAELHQGDGCCGFDQALPDELRDDRLHELRLCLADEEASPLAMPFRAMTSPASPEKLATRAKLPPPLSRQVVAEPLTLSVVVNFYNMQREAARTLTSLTRAYQADSADLDYEVLCIDNGSQPPLDPDWVASFGPEFRLVRPSRQHASPCGALNEAALAARGKYLAVMIDGAHVLSPGIFREARQAWREHAGAVVAVRHWFIGGDQRWLTLVGYSREQEDKLFERIRWPLNGYDLFRIGTPMSENPEPWFDGLSESNCLMLPTELYDRIGGFDEAFDQPGGGFANLDLWRRTCTAASAPLVAPIGEATFHQFHGGTTTNVDDVEKDLRVRAYATAYRTLRGEDFAMIERGQLTFRGQLRSEFATGMRQRTLMPMRLGVTDEVRPGKLAAHFDDGAQSHLLSVYAECGLQRDVRWLGQPTGMAPADLNSLQDIIHQIRPDAVIGVSVERGLIAYLDSVLQAAGIEGARILHVADDAVATSARITGMVGTPADAAAPTAARLWAGTAETVLVLHAAGDAGRFNGDTLATWGKLVSHRSYMICVGTVFGQPWLGYSTRQHYKTLREFTEGNPMFVIDRSWTRQLITTCPYGYLRKIGGGVNAASYDAALDELGTDTPLDLENMQ</sequence>
<accession>I4W1G8</accession>
<keyword evidence="2" id="KW-0808">Transferase</keyword>
<dbReference type="OrthoDB" id="7690777at2"/>
<dbReference type="InterPro" id="IPR001173">
    <property type="entry name" value="Glyco_trans_2-like"/>
</dbReference>
<protein>
    <submittedName>
        <fullName evidence="2">Glycosyl transferase family protein</fullName>
    </submittedName>
</protein>
<keyword evidence="3" id="KW-1185">Reference proteome</keyword>